<protein>
    <submittedName>
        <fullName evidence="2">Uncharacterized protein</fullName>
    </submittedName>
</protein>
<dbReference type="EMBL" id="JAYFSO010000040">
    <property type="protein sequence ID" value="MEA5126363.1"/>
    <property type="molecule type" value="Genomic_DNA"/>
</dbReference>
<dbReference type="RefSeq" id="WP_064510019.1">
    <property type="nucleotide sequence ID" value="NZ_JAYFSN010000044.1"/>
</dbReference>
<dbReference type="EMBL" id="LXNG01000030">
    <property type="protein sequence ID" value="OAG66468.1"/>
    <property type="molecule type" value="Genomic_DNA"/>
</dbReference>
<reference evidence="2 3" key="1">
    <citation type="submission" date="2016-05" db="EMBL/GenBank/DDBJ databases">
        <title>Pathogenic, phenotypic and molecular characterisation of Xanthomonas nasturtii sp. nov. and Xanthomonas floridensis sp. nov., new species of Xanthomonas associated with watercress production in Florida.</title>
        <authorList>
            <person name="Vicente J.G."/>
            <person name="Rothwell S."/>
            <person name="Holub E.B."/>
            <person name="Studholme D.J."/>
        </authorList>
    </citation>
    <scope>NUCLEOTIDE SEQUENCE [LARGE SCALE GENOMIC DNA]</scope>
    <source>
        <strain evidence="2 3">WHRI 8848</strain>
    </source>
</reference>
<dbReference type="Proteomes" id="UP000077659">
    <property type="component" value="Unassembled WGS sequence"/>
</dbReference>
<accession>A0A1A9M8A9</accession>
<dbReference type="Proteomes" id="UP001303614">
    <property type="component" value="Unassembled WGS sequence"/>
</dbReference>
<organism evidence="2 3">
    <name type="scientific">Xanthomonas floridensis</name>
    <dbReference type="NCBI Taxonomy" id="1843580"/>
    <lineage>
        <taxon>Bacteria</taxon>
        <taxon>Pseudomonadati</taxon>
        <taxon>Pseudomonadota</taxon>
        <taxon>Gammaproteobacteria</taxon>
        <taxon>Lysobacterales</taxon>
        <taxon>Lysobacteraceae</taxon>
        <taxon>Xanthomonas</taxon>
    </lineage>
</organism>
<dbReference type="AlphaFoldDB" id="A0A1A9M8A9"/>
<keyword evidence="4" id="KW-1185">Reference proteome</keyword>
<evidence type="ECO:0000313" key="3">
    <source>
        <dbReference type="Proteomes" id="UP000077659"/>
    </source>
</evidence>
<dbReference type="OrthoDB" id="6053227at2"/>
<reference evidence="1 4" key="2">
    <citation type="submission" date="2023-12" db="EMBL/GenBank/DDBJ databases">
        <title>Genome sequencing of Xanthomonas floridensis.</title>
        <authorList>
            <person name="Greer S."/>
            <person name="Harrison J."/>
            <person name="Grant M."/>
            <person name="Vicente J."/>
            <person name="Studholme D."/>
        </authorList>
    </citation>
    <scope>NUCLEOTIDE SEQUENCE [LARGE SCALE GENOMIC DNA]</scope>
    <source>
        <strain evidence="1 4">WHRI 8848</strain>
    </source>
</reference>
<evidence type="ECO:0000313" key="1">
    <source>
        <dbReference type="EMBL" id="MEA5126363.1"/>
    </source>
</evidence>
<sequence length="72" mass="7789">MCYYTQEMPAFAARQLAHHFDLTAIVVEWSGADSLNVTPSLKGIGKPIRILTPVDVDVAVVAVDGSFAEAQR</sequence>
<evidence type="ECO:0000313" key="4">
    <source>
        <dbReference type="Proteomes" id="UP001303614"/>
    </source>
</evidence>
<gene>
    <name evidence="2" type="ORF">A7D17_21405</name>
    <name evidence="1" type="ORF">VB146_21460</name>
</gene>
<comment type="caution">
    <text evidence="2">The sequence shown here is derived from an EMBL/GenBank/DDBJ whole genome shotgun (WGS) entry which is preliminary data.</text>
</comment>
<name>A0A1A9M8A9_9XANT</name>
<evidence type="ECO:0000313" key="2">
    <source>
        <dbReference type="EMBL" id="OAG66468.1"/>
    </source>
</evidence>
<proteinExistence type="predicted"/>